<name>A0A0G1MFR3_9BACT</name>
<comment type="caution">
    <text evidence="1">The sequence shown here is derived from an EMBL/GenBank/DDBJ whole genome shotgun (WGS) entry which is preliminary data.</text>
</comment>
<organism evidence="1 2">
    <name type="scientific">Candidatus Magasanikbacteria bacterium GW2011_GWA2_45_39</name>
    <dbReference type="NCBI Taxonomy" id="1619041"/>
    <lineage>
        <taxon>Bacteria</taxon>
        <taxon>Candidatus Magasanikiibacteriota</taxon>
    </lineage>
</organism>
<proteinExistence type="predicted"/>
<reference evidence="1 2" key="1">
    <citation type="journal article" date="2015" name="Nature">
        <title>rRNA introns, odd ribosomes, and small enigmatic genomes across a large radiation of phyla.</title>
        <authorList>
            <person name="Brown C.T."/>
            <person name="Hug L.A."/>
            <person name="Thomas B.C."/>
            <person name="Sharon I."/>
            <person name="Castelle C.J."/>
            <person name="Singh A."/>
            <person name="Wilkins M.J."/>
            <person name="Williams K.H."/>
            <person name="Banfield J.F."/>
        </authorList>
    </citation>
    <scope>NUCLEOTIDE SEQUENCE [LARGE SCALE GENOMIC DNA]</scope>
</reference>
<protein>
    <recommendedName>
        <fullName evidence="3">Nucleotidyl transferase AbiEii/AbiGii toxin family protein</fullName>
    </recommendedName>
</protein>
<dbReference type="Pfam" id="PF08843">
    <property type="entry name" value="AbiEii"/>
    <property type="match status" value="1"/>
</dbReference>
<dbReference type="AlphaFoldDB" id="A0A0G1MFR3"/>
<dbReference type="Proteomes" id="UP000033999">
    <property type="component" value="Unassembled WGS sequence"/>
</dbReference>
<dbReference type="InterPro" id="IPR014942">
    <property type="entry name" value="AbiEii"/>
</dbReference>
<dbReference type="EMBL" id="LCKX01000018">
    <property type="protein sequence ID" value="KKU06942.1"/>
    <property type="molecule type" value="Genomic_DNA"/>
</dbReference>
<evidence type="ECO:0000313" key="2">
    <source>
        <dbReference type="Proteomes" id="UP000033999"/>
    </source>
</evidence>
<evidence type="ECO:0000313" key="1">
    <source>
        <dbReference type="EMBL" id="KKU06942.1"/>
    </source>
</evidence>
<sequence>MISKDQINEFSKRLAIDEFTIIREYIQVVFLSVFYSTAQSQKVYFKGGTAIRLLLKSGRFSEDLDFTAELTAKELDPLVNGTVKKMSAIIPDMKLKRTEENKYSYTGILSYQSEGMKHPLNIHLDFSLREKPETSKETVLESDFPVVPLPVVRHMDWQEILAEKIRVFLYRLKGRDVYDLWFMLQKGVELDWEMINRKTAFYDMKTSLQDLMDRIGHFEDKKLKNDLAKFLPARDRNFVEHLKALTMSQLVSRQGFKIARSENLDYTQMPGGSFSGTDKLIYDLKKTKVISLKRQDENSIHVMITNEDNQERSGYIRARTRNGVRELDVIELNTSSLKGKSYDDLINHEFKS</sequence>
<gene>
    <name evidence="1" type="ORF">UX10_C0018G0013</name>
</gene>
<evidence type="ECO:0008006" key="3">
    <source>
        <dbReference type="Google" id="ProtNLM"/>
    </source>
</evidence>
<dbReference type="Gene3D" id="3.10.450.620">
    <property type="entry name" value="JHP933, nucleotidyltransferase-like core domain"/>
    <property type="match status" value="1"/>
</dbReference>
<accession>A0A0G1MFR3</accession>